<evidence type="ECO:0000256" key="3">
    <source>
        <dbReference type="ARBA" id="ARBA00022692"/>
    </source>
</evidence>
<keyword evidence="5" id="KW-0406">Ion transport</keyword>
<evidence type="ECO:0000256" key="4">
    <source>
        <dbReference type="ARBA" id="ARBA00022989"/>
    </source>
</evidence>
<protein>
    <submittedName>
        <fullName evidence="11">Chloride channel protein EriC</fullName>
    </submittedName>
</protein>
<dbReference type="STRING" id="1173020.Cha6605_4650"/>
<dbReference type="RefSeq" id="WP_015161665.1">
    <property type="nucleotide sequence ID" value="NC_019697.1"/>
</dbReference>
<evidence type="ECO:0000256" key="5">
    <source>
        <dbReference type="ARBA" id="ARBA00023065"/>
    </source>
</evidence>
<dbReference type="Pfam" id="PF00582">
    <property type="entry name" value="Usp"/>
    <property type="match status" value="2"/>
</dbReference>
<keyword evidence="12" id="KW-1185">Reference proteome</keyword>
<evidence type="ECO:0000256" key="2">
    <source>
        <dbReference type="ARBA" id="ARBA00022448"/>
    </source>
</evidence>
<keyword evidence="7" id="KW-0868">Chloride</keyword>
<comment type="subcellular location">
    <subcellularLocation>
        <location evidence="1">Membrane</location>
        <topology evidence="1">Multi-pass membrane protein</topology>
    </subcellularLocation>
</comment>
<dbReference type="GO" id="GO:0005886">
    <property type="term" value="C:plasma membrane"/>
    <property type="evidence" value="ECO:0007669"/>
    <property type="project" value="TreeGrafter"/>
</dbReference>
<dbReference type="eggNOG" id="COG0517">
    <property type="taxonomic scope" value="Bacteria"/>
</dbReference>
<feature type="transmembrane region" description="Helical" evidence="9">
    <location>
        <begin position="407"/>
        <end position="424"/>
    </location>
</feature>
<keyword evidence="3 9" id="KW-0812">Transmembrane</keyword>
<dbReference type="KEGG" id="cmp:Cha6605_4650"/>
<feature type="transmembrane region" description="Helical" evidence="9">
    <location>
        <begin position="337"/>
        <end position="356"/>
    </location>
</feature>
<dbReference type="CDD" id="cd01031">
    <property type="entry name" value="EriC"/>
    <property type="match status" value="1"/>
</dbReference>
<evidence type="ECO:0000256" key="7">
    <source>
        <dbReference type="ARBA" id="ARBA00023214"/>
    </source>
</evidence>
<feature type="domain" description="CBS" evidence="10">
    <location>
        <begin position="526"/>
        <end position="581"/>
    </location>
</feature>
<feature type="transmembrane region" description="Helical" evidence="9">
    <location>
        <begin position="61"/>
        <end position="79"/>
    </location>
</feature>
<dbReference type="Gene3D" id="3.40.50.620">
    <property type="entry name" value="HUPs"/>
    <property type="match status" value="2"/>
</dbReference>
<organism evidence="11 12">
    <name type="scientific">Chamaesiphon minutus (strain ATCC 27169 / PCC 6605)</name>
    <dbReference type="NCBI Taxonomy" id="1173020"/>
    <lineage>
        <taxon>Bacteria</taxon>
        <taxon>Bacillati</taxon>
        <taxon>Cyanobacteriota</taxon>
        <taxon>Cyanophyceae</taxon>
        <taxon>Gomontiellales</taxon>
        <taxon>Chamaesiphonaceae</taxon>
        <taxon>Chamaesiphon</taxon>
    </lineage>
</organism>
<reference evidence="11 12" key="1">
    <citation type="submission" date="2012-05" db="EMBL/GenBank/DDBJ databases">
        <title>Finished chromosome of genome of Chamaesiphon sp. PCC 6605.</title>
        <authorList>
            <consortium name="US DOE Joint Genome Institute"/>
            <person name="Gugger M."/>
            <person name="Coursin T."/>
            <person name="Rippka R."/>
            <person name="Tandeau De Marsac N."/>
            <person name="Huntemann M."/>
            <person name="Wei C.-L."/>
            <person name="Han J."/>
            <person name="Detter J.C."/>
            <person name="Han C."/>
            <person name="Tapia R."/>
            <person name="Chen A."/>
            <person name="Kyrpides N."/>
            <person name="Mavromatis K."/>
            <person name="Markowitz V."/>
            <person name="Szeto E."/>
            <person name="Ivanova N."/>
            <person name="Pagani I."/>
            <person name="Pati A."/>
            <person name="Goodwin L."/>
            <person name="Nordberg H.P."/>
            <person name="Cantor M.N."/>
            <person name="Hua S.X."/>
            <person name="Woyke T."/>
            <person name="Kerfeld C.A."/>
        </authorList>
    </citation>
    <scope>NUCLEOTIDE SEQUENCE [LARGE SCALE GENOMIC DNA]</scope>
    <source>
        <strain evidence="12">ATCC 27169 / PCC 6605</strain>
    </source>
</reference>
<dbReference type="Gene3D" id="1.10.3080.10">
    <property type="entry name" value="Clc chloride channel"/>
    <property type="match status" value="1"/>
</dbReference>
<dbReference type="PATRIC" id="fig|1173020.3.peg.5314"/>
<dbReference type="Pfam" id="PF00571">
    <property type="entry name" value="CBS"/>
    <property type="match status" value="2"/>
</dbReference>
<keyword evidence="8" id="KW-0129">CBS domain</keyword>
<evidence type="ECO:0000313" key="12">
    <source>
        <dbReference type="Proteomes" id="UP000010366"/>
    </source>
</evidence>
<dbReference type="EMBL" id="CP003600">
    <property type="protein sequence ID" value="AFY95568.1"/>
    <property type="molecule type" value="Genomic_DNA"/>
</dbReference>
<dbReference type="InterPro" id="IPR014729">
    <property type="entry name" value="Rossmann-like_a/b/a_fold"/>
</dbReference>
<dbReference type="AlphaFoldDB" id="K9ULM6"/>
<evidence type="ECO:0000256" key="1">
    <source>
        <dbReference type="ARBA" id="ARBA00004141"/>
    </source>
</evidence>
<evidence type="ECO:0000256" key="8">
    <source>
        <dbReference type="PROSITE-ProRule" id="PRU00703"/>
    </source>
</evidence>
<evidence type="ECO:0000256" key="6">
    <source>
        <dbReference type="ARBA" id="ARBA00023136"/>
    </source>
</evidence>
<keyword evidence="2" id="KW-0813">Transport</keyword>
<evidence type="ECO:0000259" key="10">
    <source>
        <dbReference type="PROSITE" id="PS51371"/>
    </source>
</evidence>
<gene>
    <name evidence="11" type="ORF">Cha6605_4650</name>
</gene>
<sequence length="897" mass="95392">MWIDRQIRKLLRPKSLVEPLGKRIAIVEACSIGIVSALAAVGLKQSVAWLDTWRVDLAGTYSPWLVLPLIGIMGGYLSGLLVERLAPEASGSGIPQVKAALGYVPIALDLRVAVVKWLSTALSLGSGLALGRQGPTVQIGAALAAQLSHWADTSPTYQRQLIAAGAAAGLAASFNAPIAGVLFAIEELMQDVSDLTLGTAIIAAVVGGVIARALGGGGMLPDLSQIPIQFDLGEIPLLIGVGMLAGLVGVLFNRSLLASVKFYRRQFRDRSLAVKVAVAGGITSIMTILLPHALQTGKDLQDFAIVGRIDWQMAAWILGGQFVLSCVGFGSTAPGGLFAPSLILGAALGNLVATGAQSCYHYGILPADLVLSSPTVYALTGMSALFSAVTHRPMVAIAIVWEMTAEFDLVLPLMLGAVVAYLVAEKLFPGSIYQHVLSGKGINLNLPDLAQQSWVGLTAADLMQRRVETLSSQMTIAQAVCAFANSPHRGFPIVDEGQLVGILTQRDLSVLEDRQWDREAAIGTLMTRRLITVSPRDPLTSVLHLLDRHQVGRLPVVDGRKLVGIITRADIIRVEAERVSSTVSPLKTRSEPSYLVYRTQGPATGRGRLLVPLSNPQTADILLRLAAAIALKANYELECLHAIVIPRSSLPAETLVDLTASRQLCDRAVALGKTLGISVHTQIRVTHNVAATILETIGDRHIDLLCMGWQGKTATPGMIFGSTVDTAIRQAPCHVMLVKLGARLHPHGSSGESTALDAMMRLTRLHRWLIPISGGPNTEYALQLLPALLALDLKPDIHLCQVFPPTDEPPDLTNLNTAADTIYKSINAVAKIVTLHADDISRTAIDYAIDRHCDAIILGASREGLLKQSIQGNIPEAIACGSDCTVIVVRAAIAVRV</sequence>
<dbReference type="InterPro" id="IPR006016">
    <property type="entry name" value="UspA"/>
</dbReference>
<dbReference type="PANTHER" id="PTHR45711:SF10">
    <property type="entry name" value="CHLORIDE CHANNEL PROTEIN"/>
    <property type="match status" value="1"/>
</dbReference>
<dbReference type="Pfam" id="PF00654">
    <property type="entry name" value="Voltage_CLC"/>
    <property type="match status" value="1"/>
</dbReference>
<feature type="transmembrane region" description="Helical" evidence="9">
    <location>
        <begin position="235"/>
        <end position="252"/>
    </location>
</feature>
<dbReference type="InterPro" id="IPR001807">
    <property type="entry name" value="ClC"/>
</dbReference>
<dbReference type="eggNOG" id="COG0589">
    <property type="taxonomic scope" value="Bacteria"/>
</dbReference>
<keyword evidence="6 9" id="KW-0472">Membrane</keyword>
<dbReference type="SUPFAM" id="SSF52402">
    <property type="entry name" value="Adenine nucleotide alpha hydrolases-like"/>
    <property type="match status" value="2"/>
</dbReference>
<dbReference type="Gene3D" id="3.10.580.10">
    <property type="entry name" value="CBS-domain"/>
    <property type="match status" value="1"/>
</dbReference>
<keyword evidence="4 9" id="KW-1133">Transmembrane helix</keyword>
<name>K9ULM6_CHAP6</name>
<proteinExistence type="predicted"/>
<dbReference type="CDD" id="cd00293">
    <property type="entry name" value="USP-like"/>
    <property type="match status" value="1"/>
</dbReference>
<dbReference type="SUPFAM" id="SSF81340">
    <property type="entry name" value="Clc chloride channel"/>
    <property type="match status" value="1"/>
</dbReference>
<dbReference type="PANTHER" id="PTHR45711">
    <property type="entry name" value="CHLORIDE CHANNEL PROTEIN"/>
    <property type="match status" value="1"/>
</dbReference>
<dbReference type="InterPro" id="IPR046342">
    <property type="entry name" value="CBS_dom_sf"/>
</dbReference>
<dbReference type="GO" id="GO:0005247">
    <property type="term" value="F:voltage-gated chloride channel activity"/>
    <property type="evidence" value="ECO:0007669"/>
    <property type="project" value="TreeGrafter"/>
</dbReference>
<feature type="transmembrane region" description="Helical" evidence="9">
    <location>
        <begin position="272"/>
        <end position="293"/>
    </location>
</feature>
<feature type="transmembrane region" description="Helical" evidence="9">
    <location>
        <begin position="161"/>
        <end position="183"/>
    </location>
</feature>
<dbReference type="SUPFAM" id="SSF54631">
    <property type="entry name" value="CBS-domain pair"/>
    <property type="match status" value="1"/>
</dbReference>
<evidence type="ECO:0000313" key="11">
    <source>
        <dbReference type="EMBL" id="AFY95568.1"/>
    </source>
</evidence>
<feature type="transmembrane region" description="Helical" evidence="9">
    <location>
        <begin position="313"/>
        <end position="330"/>
    </location>
</feature>
<dbReference type="InterPro" id="IPR000644">
    <property type="entry name" value="CBS_dom"/>
</dbReference>
<accession>K9ULM6</accession>
<dbReference type="InterPro" id="IPR014743">
    <property type="entry name" value="Cl-channel_core"/>
</dbReference>
<dbReference type="PRINTS" id="PR00762">
    <property type="entry name" value="CLCHANNEL"/>
</dbReference>
<dbReference type="HOGENOM" id="CLU_016449_0_0_3"/>
<feature type="domain" description="CBS" evidence="10">
    <location>
        <begin position="463"/>
        <end position="518"/>
    </location>
</feature>
<dbReference type="OrthoDB" id="9812438at2"/>
<dbReference type="PROSITE" id="PS51371">
    <property type="entry name" value="CBS"/>
    <property type="match status" value="2"/>
</dbReference>
<dbReference type="eggNOG" id="COG0038">
    <property type="taxonomic scope" value="Bacteria"/>
</dbReference>
<dbReference type="SMART" id="SM00116">
    <property type="entry name" value="CBS"/>
    <property type="match status" value="2"/>
</dbReference>
<evidence type="ECO:0000256" key="9">
    <source>
        <dbReference type="SAM" id="Phobius"/>
    </source>
</evidence>
<feature type="transmembrane region" description="Helical" evidence="9">
    <location>
        <begin position="376"/>
        <end position="400"/>
    </location>
</feature>
<feature type="transmembrane region" description="Helical" evidence="9">
    <location>
        <begin position="195"/>
        <end position="215"/>
    </location>
</feature>
<dbReference type="Proteomes" id="UP000010366">
    <property type="component" value="Chromosome"/>
</dbReference>